<proteinExistence type="predicted"/>
<organism evidence="1 2">
    <name type="scientific">Metaclostridioides mangenotii</name>
    <dbReference type="NCBI Taxonomy" id="1540"/>
    <lineage>
        <taxon>Bacteria</taxon>
        <taxon>Bacillati</taxon>
        <taxon>Bacillota</taxon>
        <taxon>Clostridia</taxon>
        <taxon>Peptostreptococcales</taxon>
        <taxon>Peptostreptococcaceae</taxon>
        <taxon>Metaclostridioides</taxon>
    </lineage>
</organism>
<comment type="caution">
    <text evidence="1">The sequence shown here is derived from an EMBL/GenBank/DDBJ whole genome shotgun (WGS) entry which is preliminary data.</text>
</comment>
<name>A0ABS4EBG0_9FIRM</name>
<reference evidence="1 2" key="1">
    <citation type="submission" date="2021-03" db="EMBL/GenBank/DDBJ databases">
        <title>Genomic Encyclopedia of Type Strains, Phase IV (KMG-IV): sequencing the most valuable type-strain genomes for metagenomic binning, comparative biology and taxonomic classification.</title>
        <authorList>
            <person name="Goeker M."/>
        </authorList>
    </citation>
    <scope>NUCLEOTIDE SEQUENCE [LARGE SCALE GENOMIC DNA]</scope>
    <source>
        <strain evidence="1 2">DSM 1289</strain>
    </source>
</reference>
<dbReference type="RefSeq" id="WP_234926194.1">
    <property type="nucleotide sequence ID" value="NZ_BAAACS010000002.1"/>
</dbReference>
<gene>
    <name evidence="1" type="ORF">J2Z43_001663</name>
</gene>
<dbReference type="Proteomes" id="UP000767291">
    <property type="component" value="Unassembled WGS sequence"/>
</dbReference>
<evidence type="ECO:0000313" key="2">
    <source>
        <dbReference type="Proteomes" id="UP000767291"/>
    </source>
</evidence>
<protein>
    <submittedName>
        <fullName evidence="1">Uncharacterized protein</fullName>
    </submittedName>
</protein>
<keyword evidence="2" id="KW-1185">Reference proteome</keyword>
<dbReference type="EMBL" id="JAGGJX010000002">
    <property type="protein sequence ID" value="MBP1855270.1"/>
    <property type="molecule type" value="Genomic_DNA"/>
</dbReference>
<accession>A0ABS4EBG0</accession>
<evidence type="ECO:0000313" key="1">
    <source>
        <dbReference type="EMBL" id="MBP1855270.1"/>
    </source>
</evidence>
<sequence>MNNRLIFRRIPLKRGVMIALIATLAIGTTVFAAGKIASIVSSSSVIPTYYSMPSADKINKDLEFEPKLVEKFDTGYEFKSGHEVKNEIFDDNGNSLGEQEAVDFVYNKGEDKISLNISKGYLGEDSQEAEHVGNYRDISLSYLSSTYKVLPEDYKMTEQDKKDKASGKYIFSSGSDKVEISEFKQLSWTQNGISYMFTAMDSDVTQEQLVKMAHQMIDSL</sequence>